<evidence type="ECO:0000313" key="2">
    <source>
        <dbReference type="Proteomes" id="UP001163223"/>
    </source>
</evidence>
<name>A0ACD4NIC2_9HYPH</name>
<keyword evidence="2" id="KW-1185">Reference proteome</keyword>
<organism evidence="1 2">
    <name type="scientific">Antarcticirhabdus aurantiaca</name>
    <dbReference type="NCBI Taxonomy" id="2606717"/>
    <lineage>
        <taxon>Bacteria</taxon>
        <taxon>Pseudomonadati</taxon>
        <taxon>Pseudomonadota</taxon>
        <taxon>Alphaproteobacteria</taxon>
        <taxon>Hyphomicrobiales</taxon>
        <taxon>Aurantimonadaceae</taxon>
        <taxon>Antarcticirhabdus</taxon>
    </lineage>
</organism>
<dbReference type="EMBL" id="CP113520">
    <property type="protein sequence ID" value="WAJ26553.1"/>
    <property type="molecule type" value="Genomic_DNA"/>
</dbReference>
<evidence type="ECO:0000313" key="1">
    <source>
        <dbReference type="EMBL" id="WAJ26553.1"/>
    </source>
</evidence>
<sequence>MIATTADFTMVDGLSRAERVRRVRRLARLADLLDTALRVPGTNIRFGLDSILGALPIGGDAAGGLLGLYIVNEARRLGLPKRKLARMLANIGTDFAVGSVPLAGDLFDVFFKAHRRNIGIVLEHFRDIDHEDVADIHPHADKVIEITPIRR</sequence>
<proteinExistence type="predicted"/>
<protein>
    <submittedName>
        <fullName evidence="1">DUF4112 domain-containing protein</fullName>
    </submittedName>
</protein>
<reference evidence="1" key="1">
    <citation type="submission" date="2022-11" db="EMBL/GenBank/DDBJ databases">
        <title>beta-Carotene-producing bacterium, Jeongeuplla avenae sp. nov., alleviates the salt stress of Arabidopsis seedlings.</title>
        <authorList>
            <person name="Jiang L."/>
            <person name="Lee J."/>
        </authorList>
    </citation>
    <scope>NUCLEOTIDE SEQUENCE</scope>
    <source>
        <strain evidence="1">DY_R2A_6</strain>
    </source>
</reference>
<accession>A0ACD4NIC2</accession>
<gene>
    <name evidence="1" type="ORF">OXU80_16930</name>
</gene>
<dbReference type="Proteomes" id="UP001163223">
    <property type="component" value="Chromosome"/>
</dbReference>